<dbReference type="Proteomes" id="UP000003242">
    <property type="component" value="Unassembled WGS sequence"/>
</dbReference>
<dbReference type="GO" id="GO:0003676">
    <property type="term" value="F:nucleic acid binding"/>
    <property type="evidence" value="ECO:0007669"/>
    <property type="project" value="InterPro"/>
</dbReference>
<comment type="caution">
    <text evidence="1">The sequence shown here is derived from an EMBL/GenBank/DDBJ whole genome shotgun (WGS) entry which is preliminary data.</text>
</comment>
<evidence type="ECO:0008006" key="3">
    <source>
        <dbReference type="Google" id="ProtNLM"/>
    </source>
</evidence>
<name>D3LUN5_9FIRM</name>
<reference evidence="2" key="1">
    <citation type="submission" date="2009-12" db="EMBL/GenBank/DDBJ databases">
        <title>Sequence of Clostridiales genomosp. BVAB3 str. UPII9-5.</title>
        <authorList>
            <person name="Madupu R."/>
            <person name="Durkin A.S."/>
            <person name="Torralba M."/>
            <person name="Methe B."/>
            <person name="Sutton G.G."/>
            <person name="Strausberg R.L."/>
            <person name="Nelson K.E."/>
        </authorList>
    </citation>
    <scope>NUCLEOTIDE SEQUENCE [LARGE SCALE GENOMIC DNA]</scope>
    <source>
        <strain evidence="2">28L</strain>
    </source>
</reference>
<sequence>MAKDIKALHMELRRTGPYSPWQNGNVERSHREDGKILYGRKVFTSEQELIRQVAKHEADIIKLRRPVLILKIPTKLCRNTSQRVIYVLIPKKFSHE</sequence>
<proteinExistence type="predicted"/>
<dbReference type="EMBL" id="ADGP01000019">
    <property type="protein sequence ID" value="EFD94034.1"/>
    <property type="molecule type" value="Genomic_DNA"/>
</dbReference>
<dbReference type="RefSeq" id="WP_009369732.1">
    <property type="nucleotide sequence ID" value="NZ_ADGP01000019.1"/>
</dbReference>
<dbReference type="AlphaFoldDB" id="D3LUN5"/>
<dbReference type="InterPro" id="IPR036397">
    <property type="entry name" value="RNaseH_sf"/>
</dbReference>
<gene>
    <name evidence="1" type="ORF">HMPREF0889_1581</name>
</gene>
<organism evidence="1 2">
    <name type="scientific">Megasphaera lornae</name>
    <dbReference type="NCBI Taxonomy" id="1000568"/>
    <lineage>
        <taxon>Bacteria</taxon>
        <taxon>Bacillati</taxon>
        <taxon>Bacillota</taxon>
        <taxon>Negativicutes</taxon>
        <taxon>Veillonellales</taxon>
        <taxon>Veillonellaceae</taxon>
        <taxon>Megasphaera</taxon>
    </lineage>
</organism>
<evidence type="ECO:0000313" key="1">
    <source>
        <dbReference type="EMBL" id="EFD94034.1"/>
    </source>
</evidence>
<protein>
    <recommendedName>
        <fullName evidence="3">Integrase catalytic domain-containing protein</fullName>
    </recommendedName>
</protein>
<dbReference type="Gene3D" id="3.30.420.10">
    <property type="entry name" value="Ribonuclease H-like superfamily/Ribonuclease H"/>
    <property type="match status" value="1"/>
</dbReference>
<evidence type="ECO:0000313" key="2">
    <source>
        <dbReference type="Proteomes" id="UP000003242"/>
    </source>
</evidence>
<accession>D3LUN5</accession>